<reference evidence="3 4" key="1">
    <citation type="journal article" date="2014" name="Genome Biol. Evol.">
        <title>Comparative genomics and transcriptomics analyses reveal divergent lifestyle features of nematode endoparasitic fungus Hirsutella minnesotensis.</title>
        <authorList>
            <person name="Lai Y."/>
            <person name="Liu K."/>
            <person name="Zhang X."/>
            <person name="Zhang X."/>
            <person name="Li K."/>
            <person name="Wang N."/>
            <person name="Shu C."/>
            <person name="Wu Y."/>
            <person name="Wang C."/>
            <person name="Bushley K.E."/>
            <person name="Xiang M."/>
            <person name="Liu X."/>
        </authorList>
    </citation>
    <scope>NUCLEOTIDE SEQUENCE [LARGE SCALE GENOMIC DNA]</scope>
    <source>
        <strain evidence="3 4">3608</strain>
    </source>
</reference>
<accession>A0A0F8A6H9</accession>
<evidence type="ECO:0000259" key="2">
    <source>
        <dbReference type="Pfam" id="PF10056"/>
    </source>
</evidence>
<feature type="compositionally biased region" description="Polar residues" evidence="1">
    <location>
        <begin position="739"/>
        <end position="748"/>
    </location>
</feature>
<evidence type="ECO:0000313" key="4">
    <source>
        <dbReference type="Proteomes" id="UP000054481"/>
    </source>
</evidence>
<feature type="region of interest" description="Disordered" evidence="1">
    <location>
        <begin position="727"/>
        <end position="748"/>
    </location>
</feature>
<feature type="compositionally biased region" description="Basic and acidic residues" evidence="1">
    <location>
        <begin position="308"/>
        <end position="317"/>
    </location>
</feature>
<dbReference type="OrthoDB" id="5288828at2759"/>
<feature type="compositionally biased region" description="Basic residues" evidence="1">
    <location>
        <begin position="15"/>
        <end position="25"/>
    </location>
</feature>
<feature type="region of interest" description="Disordered" evidence="1">
    <location>
        <begin position="293"/>
        <end position="400"/>
    </location>
</feature>
<evidence type="ECO:0000256" key="1">
    <source>
        <dbReference type="SAM" id="MobiDB-lite"/>
    </source>
</evidence>
<protein>
    <recommendedName>
        <fullName evidence="2">DUF2293 domain-containing protein</fullName>
    </recommendedName>
</protein>
<feature type="compositionally biased region" description="Low complexity" evidence="1">
    <location>
        <begin position="334"/>
        <end position="351"/>
    </location>
</feature>
<dbReference type="Proteomes" id="UP000054481">
    <property type="component" value="Unassembled WGS sequence"/>
</dbReference>
<feature type="domain" description="DUF2293" evidence="2">
    <location>
        <begin position="186"/>
        <end position="274"/>
    </location>
</feature>
<feature type="compositionally biased region" description="Polar residues" evidence="1">
    <location>
        <begin position="381"/>
        <end position="393"/>
    </location>
</feature>
<name>A0A0F8A6H9_9HYPO</name>
<feature type="region of interest" description="Disordered" evidence="1">
    <location>
        <begin position="1"/>
        <end position="31"/>
    </location>
</feature>
<dbReference type="InterPro" id="IPR018744">
    <property type="entry name" value="DUF2293"/>
</dbReference>
<dbReference type="PANTHER" id="PTHR38113">
    <property type="match status" value="1"/>
</dbReference>
<feature type="compositionally biased region" description="Acidic residues" evidence="1">
    <location>
        <begin position="295"/>
        <end position="307"/>
    </location>
</feature>
<dbReference type="EMBL" id="KQ030508">
    <property type="protein sequence ID" value="KJZ77109.1"/>
    <property type="molecule type" value="Genomic_DNA"/>
</dbReference>
<dbReference type="PANTHER" id="PTHR38113:SF1">
    <property type="entry name" value="DUF2293 DOMAIN-CONTAINING PROTEIN"/>
    <property type="match status" value="1"/>
</dbReference>
<evidence type="ECO:0000313" key="3">
    <source>
        <dbReference type="EMBL" id="KJZ77109.1"/>
    </source>
</evidence>
<dbReference type="Pfam" id="PF10056">
    <property type="entry name" value="DUF2293"/>
    <property type="match status" value="1"/>
</dbReference>
<organism evidence="3 4">
    <name type="scientific">Hirsutella minnesotensis 3608</name>
    <dbReference type="NCBI Taxonomy" id="1043627"/>
    <lineage>
        <taxon>Eukaryota</taxon>
        <taxon>Fungi</taxon>
        <taxon>Dikarya</taxon>
        <taxon>Ascomycota</taxon>
        <taxon>Pezizomycotina</taxon>
        <taxon>Sordariomycetes</taxon>
        <taxon>Hypocreomycetidae</taxon>
        <taxon>Hypocreales</taxon>
        <taxon>Ophiocordycipitaceae</taxon>
        <taxon>Hirsutella</taxon>
    </lineage>
</organism>
<dbReference type="AlphaFoldDB" id="A0A0F8A6H9"/>
<keyword evidence="4" id="KW-1185">Reference proteome</keyword>
<gene>
    <name evidence="3" type="ORF">HIM_03430</name>
</gene>
<proteinExistence type="predicted"/>
<feature type="region of interest" description="Disordered" evidence="1">
    <location>
        <begin position="549"/>
        <end position="570"/>
    </location>
</feature>
<feature type="compositionally biased region" description="Basic and acidic residues" evidence="1">
    <location>
        <begin position="729"/>
        <end position="738"/>
    </location>
</feature>
<sequence length="834" mass="93401">MGSSKGKLPAAAKGASKKRRSHCRRAQQTESFSARLPVPTIRTKHKICFELVENIDKKKKLVAQVKFSVPKEARNLHANPEQTTCRRLPPAGYEFVASGNPDLTTACKELSREKGHKIYIVTQANALSLPISYQVNRVGYHFRKEVVEEVITSGFDKPNPFANVPWAKPEPIPQCPRAYHAQVDAALRDFFPRIPNTCRSEIISHAFTWKAHKRNDQPIGLQADVSLARRVQLAALAHIRHAHTKYDEMLHQMSWVEARKKVEPVCLDFLVKWRGDEENGRDDLDEILREIIVLSDDEDEEDDAAEDSSDKLSHDEPSLDAPSRVGDSPQASQPEVPATAPEEVPATAPEELSTTVPEELPQVAPEEVRLPTPAAAVNPKLGTTTKTTNPRQMTDQKARRGFERYRRAWEDAVRRNEEEPHPMEGNSHQHLAEEAFHAPASYPGVYPRADNDHSYVNHLGNPAVRPFPQDPALAAPVSGGSREVNVVSREQAPLGREQYRHAPSHGHHLQDMLVPSVEPAPSNPPRQYVTLDGLVRPQDQPDYHCAPKREQSHGFMPRAPHYPGEQSEPRHQGIIGYQANGSVARNHGGCDLSFGTSYYRGNDSYLYSDHPRGRTNQVNEGALPVAQAPADRLVINSSWPGSRSNPILMEDRGGFYERVEAPPDSVHSRVETREPYGALGYNRQALRVPINQHMYPQDAMARRLPENQVPAGYEMAQTRNHHRVVSAQHPRDIPEPHRTFSTRGCSTGMAQRPEYTDRLGQMPLPALGQHDVPSAPPGREAFYGGHHVVAVARHGYELDYRQHGKRPLSNSHYEDFRPAPPSRVVFTDHASMAR</sequence>